<dbReference type="Pfam" id="PF04051">
    <property type="entry name" value="TRAPP"/>
    <property type="match status" value="1"/>
</dbReference>
<evidence type="ECO:0000313" key="3">
    <source>
        <dbReference type="Proteomes" id="UP000031512"/>
    </source>
</evidence>
<dbReference type="InterPro" id="IPR007194">
    <property type="entry name" value="TRAPP_component"/>
</dbReference>
<dbReference type="SUPFAM" id="SSF111126">
    <property type="entry name" value="Ligand-binding domain in the NO signalling and Golgi transport"/>
    <property type="match status" value="1"/>
</dbReference>
<keyword evidence="3" id="KW-1185">Reference proteome</keyword>
<dbReference type="GO" id="GO:0030008">
    <property type="term" value="C:TRAPP complex"/>
    <property type="evidence" value="ECO:0007669"/>
    <property type="project" value="TreeGrafter"/>
</dbReference>
<dbReference type="EMBL" id="CP001669">
    <property type="protein sequence ID" value="AFZ79181.1"/>
    <property type="molecule type" value="Genomic_DNA"/>
</dbReference>
<dbReference type="PANTHER" id="PTHR12817">
    <property type="entry name" value="TRAFFICKING PROTEIN PARTICLE COMPLEX SUBUNIT 6B"/>
    <property type="match status" value="1"/>
</dbReference>
<accession>L0AVX1</accession>
<evidence type="ECO:0000313" key="2">
    <source>
        <dbReference type="EMBL" id="AFZ79181.1"/>
    </source>
</evidence>
<dbReference type="Gene3D" id="3.30.1380.20">
    <property type="entry name" value="Trafficking protein particle complex subunit 3"/>
    <property type="match status" value="1"/>
</dbReference>
<evidence type="ECO:0000256" key="1">
    <source>
        <dbReference type="ARBA" id="ARBA00006218"/>
    </source>
</evidence>
<name>L0AVX1_THEEQ</name>
<dbReference type="RefSeq" id="XP_004828847.1">
    <property type="nucleotide sequence ID" value="XM_004828790.1"/>
</dbReference>
<dbReference type="GO" id="GO:0005802">
    <property type="term" value="C:trans-Golgi network"/>
    <property type="evidence" value="ECO:0007669"/>
    <property type="project" value="TreeGrafter"/>
</dbReference>
<dbReference type="GO" id="GO:0006888">
    <property type="term" value="P:endoplasmic reticulum to Golgi vesicle-mediated transport"/>
    <property type="evidence" value="ECO:0007669"/>
    <property type="project" value="TreeGrafter"/>
</dbReference>
<sequence>MGEVSRRSQVILINEIIRYHVSRPIPSIGDIALDKSQDEETHTSVHSSLQTQGYSLGAKIISRLTLSKGRIWESNKCMVFICRDLWIYLFGKQATRLQSNSQGVYIVFSDDIYWLENVNFNPSKDVDNPKYQNTSVNVYRTLYLSLISGIIKGSLESLGFPSTVDAVFDEHC</sequence>
<dbReference type="GeneID" id="15807165"/>
<dbReference type="OrthoDB" id="941624at2759"/>
<gene>
    <name evidence="2" type="ORF">BEWA_020270</name>
</gene>
<dbReference type="InterPro" id="IPR037992">
    <property type="entry name" value="TRAPPC6/Trs33"/>
</dbReference>
<dbReference type="PANTHER" id="PTHR12817:SF0">
    <property type="entry name" value="GEO08327P1"/>
    <property type="match status" value="1"/>
</dbReference>
<dbReference type="STRING" id="1537102.L0AVX1"/>
<dbReference type="AlphaFoldDB" id="L0AVX1"/>
<dbReference type="Proteomes" id="UP000031512">
    <property type="component" value="Chromosome 1"/>
</dbReference>
<evidence type="ECO:0008006" key="4">
    <source>
        <dbReference type="Google" id="ProtNLM"/>
    </source>
</evidence>
<organism evidence="2 3">
    <name type="scientific">Theileria equi strain WA</name>
    <dbReference type="NCBI Taxonomy" id="1537102"/>
    <lineage>
        <taxon>Eukaryota</taxon>
        <taxon>Sar</taxon>
        <taxon>Alveolata</taxon>
        <taxon>Apicomplexa</taxon>
        <taxon>Aconoidasida</taxon>
        <taxon>Piroplasmida</taxon>
        <taxon>Theileriidae</taxon>
        <taxon>Theileria</taxon>
    </lineage>
</organism>
<dbReference type="InterPro" id="IPR024096">
    <property type="entry name" value="NO_sig/Golgi_transp_ligand-bd"/>
</dbReference>
<dbReference type="GO" id="GO:0005801">
    <property type="term" value="C:cis-Golgi network"/>
    <property type="evidence" value="ECO:0007669"/>
    <property type="project" value="TreeGrafter"/>
</dbReference>
<protein>
    <recommendedName>
        <fullName evidence="4">Trafficking protein particle complex subunit</fullName>
    </recommendedName>
</protein>
<dbReference type="CDD" id="cd14944">
    <property type="entry name" value="TRAPPC6A_Trs33"/>
    <property type="match status" value="1"/>
</dbReference>
<dbReference type="KEGG" id="beq:BEWA_020270"/>
<dbReference type="VEuPathDB" id="PiroplasmaDB:BEWA_020270"/>
<proteinExistence type="inferred from homology"/>
<comment type="similarity">
    <text evidence="1">Belongs to the TRAPP small subunits family. BET3 subfamily.</text>
</comment>
<dbReference type="eggNOG" id="KOG3316">
    <property type="taxonomic scope" value="Eukaryota"/>
</dbReference>
<reference evidence="2 3" key="1">
    <citation type="journal article" date="2012" name="BMC Genomics">
        <title>Comparative genomic analysis and phylogenetic position of Theileria equi.</title>
        <authorList>
            <person name="Kappmeyer L.S."/>
            <person name="Thiagarajan M."/>
            <person name="Herndon D.R."/>
            <person name="Ramsay J.D."/>
            <person name="Caler E."/>
            <person name="Djikeng A."/>
            <person name="Gillespie J.J."/>
            <person name="Lau A.O."/>
            <person name="Roalson E.H."/>
            <person name="Silva J.C."/>
            <person name="Silva M.G."/>
            <person name="Suarez C.E."/>
            <person name="Ueti M.W."/>
            <person name="Nene V.M."/>
            <person name="Mealey R.H."/>
            <person name="Knowles D.P."/>
            <person name="Brayton K.A."/>
        </authorList>
    </citation>
    <scope>NUCLEOTIDE SEQUENCE [LARGE SCALE GENOMIC DNA]</scope>
    <source>
        <strain evidence="2 3">WA</strain>
    </source>
</reference>